<keyword evidence="2 4" id="KW-0689">Ribosomal protein</keyword>
<dbReference type="GO" id="GO:1990904">
    <property type="term" value="C:ribonucleoprotein complex"/>
    <property type="evidence" value="ECO:0007669"/>
    <property type="project" value="UniProtKB-KW"/>
</dbReference>
<dbReference type="Gene3D" id="1.10.60.20">
    <property type="entry name" value="Ribosomal protein S17e-like"/>
    <property type="match status" value="1"/>
</dbReference>
<accession>T0ZYG4</accession>
<dbReference type="GO" id="GO:0003735">
    <property type="term" value="F:structural constituent of ribosome"/>
    <property type="evidence" value="ECO:0007669"/>
    <property type="project" value="InterPro"/>
</dbReference>
<dbReference type="InterPro" id="IPR001210">
    <property type="entry name" value="Ribosomal_eS17"/>
</dbReference>
<keyword evidence="3" id="KW-0687">Ribonucleoprotein</keyword>
<evidence type="ECO:0000256" key="2">
    <source>
        <dbReference type="ARBA" id="ARBA00022980"/>
    </source>
</evidence>
<comment type="caution">
    <text evidence="4">The sequence shown here is derived from an EMBL/GenBank/DDBJ whole genome shotgun (WGS) entry which is preliminary data.</text>
</comment>
<name>T0ZYG4_9ZZZZ</name>
<dbReference type="EMBL" id="AUZY01011645">
    <property type="protein sequence ID" value="EQD33759.1"/>
    <property type="molecule type" value="Genomic_DNA"/>
</dbReference>
<sequence length="76" mass="8780">MGNIRQTYIKRVAIELVRLHPGAFTADYRHNREKVLELTDLKPTEGGGNGVRYKKLTNRIAGYVTRYHKRQARIVA</sequence>
<evidence type="ECO:0000313" key="4">
    <source>
        <dbReference type="EMBL" id="EQD33759.1"/>
    </source>
</evidence>
<organism evidence="4">
    <name type="scientific">mine drainage metagenome</name>
    <dbReference type="NCBI Taxonomy" id="410659"/>
    <lineage>
        <taxon>unclassified sequences</taxon>
        <taxon>metagenomes</taxon>
        <taxon>ecological metagenomes</taxon>
    </lineage>
</organism>
<dbReference type="GO" id="GO:0005840">
    <property type="term" value="C:ribosome"/>
    <property type="evidence" value="ECO:0007669"/>
    <property type="project" value="UniProtKB-KW"/>
</dbReference>
<reference evidence="4" key="1">
    <citation type="submission" date="2013-08" db="EMBL/GenBank/DDBJ databases">
        <authorList>
            <person name="Mendez C."/>
            <person name="Richter M."/>
            <person name="Ferrer M."/>
            <person name="Sanchez J."/>
        </authorList>
    </citation>
    <scope>NUCLEOTIDE SEQUENCE</scope>
</reference>
<dbReference type="InterPro" id="IPR036401">
    <property type="entry name" value="Ribosomal_eS17_sf"/>
</dbReference>
<proteinExistence type="inferred from homology"/>
<gene>
    <name evidence="4" type="ORF">B1B_17440</name>
</gene>
<dbReference type="Pfam" id="PF00833">
    <property type="entry name" value="Ribosomal_S17e"/>
    <property type="match status" value="1"/>
</dbReference>
<dbReference type="SUPFAM" id="SSF116820">
    <property type="entry name" value="Rps17e-like"/>
    <property type="match status" value="1"/>
</dbReference>
<evidence type="ECO:0000256" key="3">
    <source>
        <dbReference type="ARBA" id="ARBA00023274"/>
    </source>
</evidence>
<comment type="similarity">
    <text evidence="1">Belongs to the eukaryotic ribosomal protein eS17 family.</text>
</comment>
<protein>
    <submittedName>
        <fullName evidence="4">30S ribosomal protein S17e</fullName>
    </submittedName>
</protein>
<reference evidence="4" key="2">
    <citation type="journal article" date="2014" name="ISME J.">
        <title>Microbial stratification in low pH oxic and suboxic macroscopic growths along an acid mine drainage.</title>
        <authorList>
            <person name="Mendez-Garcia C."/>
            <person name="Mesa V."/>
            <person name="Sprenger R.R."/>
            <person name="Richter M."/>
            <person name="Diez M.S."/>
            <person name="Solano J."/>
            <person name="Bargiela R."/>
            <person name="Golyshina O.V."/>
            <person name="Manteca A."/>
            <person name="Ramos J.L."/>
            <person name="Gallego J.R."/>
            <person name="Llorente I."/>
            <person name="Martins Dos Santos V.A."/>
            <person name="Jensen O.N."/>
            <person name="Pelaez A.I."/>
            <person name="Sanchez J."/>
            <person name="Ferrer M."/>
        </authorList>
    </citation>
    <scope>NUCLEOTIDE SEQUENCE</scope>
</reference>
<evidence type="ECO:0000256" key="1">
    <source>
        <dbReference type="ARBA" id="ARBA00010444"/>
    </source>
</evidence>
<dbReference type="AlphaFoldDB" id="T0ZYG4"/>
<dbReference type="GO" id="GO:0006412">
    <property type="term" value="P:translation"/>
    <property type="evidence" value="ECO:0007669"/>
    <property type="project" value="InterPro"/>
</dbReference>
<dbReference type="HAMAP" id="MF_00511">
    <property type="entry name" value="Ribosomal_eS17"/>
    <property type="match status" value="1"/>
</dbReference>